<feature type="binding site" evidence="14">
    <location>
        <position position="252"/>
    </location>
    <ligand>
        <name>sn-glycerol 3-phosphate</name>
        <dbReference type="ChEBI" id="CHEBI:57597"/>
    </ligand>
</feature>
<comment type="caution">
    <text evidence="14">Lacks conserved residue(s) required for the propagation of feature annotation.</text>
</comment>
<gene>
    <name evidence="14" type="primary">gpsA</name>
    <name evidence="21" type="ORF">D3273_17845</name>
</gene>
<evidence type="ECO:0000256" key="9">
    <source>
        <dbReference type="ARBA" id="ARBA00023264"/>
    </source>
</evidence>
<feature type="domain" description="Glycerol-3-phosphate dehydrogenase NAD-dependent C-terminal" evidence="20">
    <location>
        <begin position="178"/>
        <end position="316"/>
    </location>
</feature>
<feature type="binding site" evidence="16">
    <location>
        <begin position="253"/>
        <end position="254"/>
    </location>
    <ligand>
        <name>substrate</name>
    </ligand>
</feature>
<dbReference type="GO" id="GO:0005829">
    <property type="term" value="C:cytosol"/>
    <property type="evidence" value="ECO:0007669"/>
    <property type="project" value="TreeGrafter"/>
</dbReference>
<evidence type="ECO:0000256" key="6">
    <source>
        <dbReference type="ARBA" id="ARBA00023027"/>
    </source>
</evidence>
<feature type="binding site" evidence="14">
    <location>
        <position position="34"/>
    </location>
    <ligand>
        <name>NADPH</name>
        <dbReference type="ChEBI" id="CHEBI:57783"/>
    </ligand>
</feature>
<feature type="binding site" evidence="17">
    <location>
        <position position="274"/>
    </location>
    <ligand>
        <name>NAD(+)</name>
        <dbReference type="ChEBI" id="CHEBI:57540"/>
    </ligand>
</feature>
<dbReference type="PROSITE" id="PS00957">
    <property type="entry name" value="NAD_G3PDH"/>
    <property type="match status" value="1"/>
</dbReference>
<evidence type="ECO:0000256" key="15">
    <source>
        <dbReference type="PIRSR" id="PIRSR000114-1"/>
    </source>
</evidence>
<keyword evidence="3 14" id="KW-0547">Nucleotide-binding</keyword>
<feature type="binding site" evidence="14">
    <location>
        <position position="242"/>
    </location>
    <ligand>
        <name>sn-glycerol 3-phosphate</name>
        <dbReference type="ChEBI" id="CHEBI:57597"/>
    </ligand>
</feature>
<feature type="domain" description="Glycerol-3-phosphate dehydrogenase NAD-dependent N-terminal" evidence="19">
    <location>
        <begin position="6"/>
        <end position="158"/>
    </location>
</feature>
<accession>A0A4Q2U6R1</accession>
<evidence type="ECO:0000256" key="7">
    <source>
        <dbReference type="ARBA" id="ARBA00023098"/>
    </source>
</evidence>
<reference evidence="21 22" key="2">
    <citation type="submission" date="2019-02" db="EMBL/GenBank/DDBJ databases">
        <title>'Lichenibacterium ramalinii' gen. nov. sp. nov., 'Lichenibacterium minor' gen. nov. sp. nov.</title>
        <authorList>
            <person name="Pankratov T."/>
        </authorList>
    </citation>
    <scope>NUCLEOTIDE SEQUENCE [LARGE SCALE GENOMIC DNA]</scope>
    <source>
        <strain evidence="21 22">RmlP026</strain>
    </source>
</reference>
<feature type="binding site" evidence="14">
    <location>
        <position position="254"/>
    </location>
    <ligand>
        <name>sn-glycerol 3-phosphate</name>
        <dbReference type="ChEBI" id="CHEBI:57597"/>
    </ligand>
</feature>
<dbReference type="GO" id="GO:0006650">
    <property type="term" value="P:glycerophospholipid metabolic process"/>
    <property type="evidence" value="ECO:0007669"/>
    <property type="project" value="UniProtKB-UniRule"/>
</dbReference>
<dbReference type="SUPFAM" id="SSF51735">
    <property type="entry name" value="NAD(P)-binding Rossmann-fold domains"/>
    <property type="match status" value="1"/>
</dbReference>
<feature type="active site" description="Proton acceptor" evidence="14 15">
    <location>
        <position position="189"/>
    </location>
</feature>
<dbReference type="NCBIfam" id="NF000940">
    <property type="entry name" value="PRK00094.1-2"/>
    <property type="match status" value="1"/>
</dbReference>
<dbReference type="GO" id="GO:0051287">
    <property type="term" value="F:NAD binding"/>
    <property type="evidence" value="ECO:0007669"/>
    <property type="project" value="InterPro"/>
</dbReference>
<dbReference type="Pfam" id="PF01210">
    <property type="entry name" value="NAD_Gly3P_dh_N"/>
    <property type="match status" value="1"/>
</dbReference>
<feature type="binding site" evidence="17">
    <location>
        <position position="253"/>
    </location>
    <ligand>
        <name>NAD(+)</name>
        <dbReference type="ChEBI" id="CHEBI:57540"/>
    </ligand>
</feature>
<feature type="binding site" evidence="14">
    <location>
        <position position="138"/>
    </location>
    <ligand>
        <name>NADPH</name>
        <dbReference type="ChEBI" id="CHEBI:57783"/>
    </ligand>
</feature>
<comment type="pathway">
    <text evidence="14">Membrane lipid metabolism; glycerophospholipid metabolism.</text>
</comment>
<comment type="catalytic activity">
    <reaction evidence="10">
        <text>sn-glycerol 3-phosphate + NADP(+) = dihydroxyacetone phosphate + NADPH + H(+)</text>
        <dbReference type="Rhea" id="RHEA:11096"/>
        <dbReference type="ChEBI" id="CHEBI:15378"/>
        <dbReference type="ChEBI" id="CHEBI:57597"/>
        <dbReference type="ChEBI" id="CHEBI:57642"/>
        <dbReference type="ChEBI" id="CHEBI:57783"/>
        <dbReference type="ChEBI" id="CHEBI:58349"/>
        <dbReference type="EC" id="1.1.1.94"/>
    </reaction>
    <physiologicalReaction direction="right-to-left" evidence="10">
        <dbReference type="Rhea" id="RHEA:11098"/>
    </physiologicalReaction>
</comment>
<dbReference type="GO" id="GO:0008654">
    <property type="term" value="P:phospholipid biosynthetic process"/>
    <property type="evidence" value="ECO:0007669"/>
    <property type="project" value="UniProtKB-KW"/>
</dbReference>
<evidence type="ECO:0000256" key="11">
    <source>
        <dbReference type="ARBA" id="ARBA00066687"/>
    </source>
</evidence>
<dbReference type="InterPro" id="IPR006168">
    <property type="entry name" value="G3P_DH_NAD-dep"/>
</dbReference>
<evidence type="ECO:0000256" key="16">
    <source>
        <dbReference type="PIRSR" id="PIRSR000114-2"/>
    </source>
</evidence>
<dbReference type="InterPro" id="IPR036291">
    <property type="entry name" value="NAD(P)-bd_dom_sf"/>
</dbReference>
<dbReference type="InterPro" id="IPR008927">
    <property type="entry name" value="6-PGluconate_DH-like_C_sf"/>
</dbReference>
<name>A0A4Q2U6R1_9HYPH</name>
<protein>
    <recommendedName>
        <fullName evidence="12 14">Glycerol-3-phosphate dehydrogenase [NAD(P)+]</fullName>
        <ecNumber evidence="11 14">1.1.1.94</ecNumber>
    </recommendedName>
    <alternativeName>
        <fullName evidence="14">NAD(P)(+)-dependent glycerol-3-phosphate dehydrogenase</fullName>
    </alternativeName>
    <alternativeName>
        <fullName evidence="13 14">NAD(P)H-dependent dihydroxyacetone-phosphate reductase</fullName>
    </alternativeName>
</protein>
<evidence type="ECO:0000256" key="13">
    <source>
        <dbReference type="ARBA" id="ARBA00080511"/>
    </source>
</evidence>
<dbReference type="EC" id="1.1.1.94" evidence="11 14"/>
<comment type="function">
    <text evidence="14">Catalyzes the reduction of the glycolytic intermediate dihydroxyacetone phosphate (DHAP) to sn-glycerol 3-phosphate (G3P), the key precursor for phospholipid synthesis.</text>
</comment>
<evidence type="ECO:0000256" key="1">
    <source>
        <dbReference type="ARBA" id="ARBA00011009"/>
    </source>
</evidence>
<dbReference type="GO" id="GO:0005975">
    <property type="term" value="P:carbohydrate metabolic process"/>
    <property type="evidence" value="ECO:0007669"/>
    <property type="project" value="InterPro"/>
</dbReference>
<evidence type="ECO:0000259" key="20">
    <source>
        <dbReference type="Pfam" id="PF07479"/>
    </source>
</evidence>
<comment type="caution">
    <text evidence="21">The sequence shown here is derived from an EMBL/GenBank/DDBJ whole genome shotgun (WGS) entry which is preliminary data.</text>
</comment>
<evidence type="ECO:0000256" key="5">
    <source>
        <dbReference type="ARBA" id="ARBA00023002"/>
    </source>
</evidence>
<feature type="binding site" evidence="14">
    <location>
        <position position="106"/>
    </location>
    <ligand>
        <name>NADPH</name>
        <dbReference type="ChEBI" id="CHEBI:57783"/>
    </ligand>
</feature>
<keyword evidence="14" id="KW-0963">Cytoplasm</keyword>
<feature type="binding site" evidence="14">
    <location>
        <position position="275"/>
    </location>
    <ligand>
        <name>NADPH</name>
        <dbReference type="ChEBI" id="CHEBI:57783"/>
    </ligand>
</feature>
<dbReference type="InterPro" id="IPR011128">
    <property type="entry name" value="G3P_DH_NAD-dep_N"/>
</dbReference>
<feature type="binding site" evidence="14">
    <location>
        <position position="136"/>
    </location>
    <ligand>
        <name>sn-glycerol 3-phosphate</name>
        <dbReference type="ChEBI" id="CHEBI:57597"/>
    </ligand>
</feature>
<evidence type="ECO:0000259" key="19">
    <source>
        <dbReference type="Pfam" id="PF01210"/>
    </source>
</evidence>
<sequence>MRFARIAVLGAGAWGTALATVAARPGRRVILWTRDPAEAAAMAEARENRRSLPGVRLANGIVPTASHEELATTELVLLAVPAQHLRATLDAVPRFAAGVPAVLCAKGIEAGTGLLMSDVLGACRPGHPAVALSGPSFAADVGQGRPTAVTVASEDGELARAVAEALAKPGFRPYHSTDLRGVEIGGAAKNVLAIACGVAAGMDLGASASAALIARGFAELGRFGRASGARPETLMGLSGLGDLVLTCSSAQSRNFAFGRALGAGASLAEAAGGKLAEGVATAPVLVRLARERGVDMPVAEAVAALVAGRTTPRDALDALMSRPSRAEAGD</sequence>
<keyword evidence="6 14" id="KW-0520">NAD</keyword>
<dbReference type="PANTHER" id="PTHR11728:SF1">
    <property type="entry name" value="GLYCEROL-3-PHOSPHATE DEHYDROGENASE [NAD(+)] 2, CHLOROPLASTIC"/>
    <property type="match status" value="1"/>
</dbReference>
<comment type="subcellular location">
    <subcellularLocation>
        <location evidence="14">Cytoplasm</location>
    </subcellularLocation>
</comment>
<dbReference type="GO" id="GO:0141152">
    <property type="term" value="F:glycerol-3-phosphate dehydrogenase (NAD+) activity"/>
    <property type="evidence" value="ECO:0007669"/>
    <property type="project" value="RHEA"/>
</dbReference>
<keyword evidence="8 14" id="KW-0594">Phospholipid biosynthesis</keyword>
<feature type="binding site" evidence="14">
    <location>
        <position position="189"/>
    </location>
    <ligand>
        <name>sn-glycerol 3-phosphate</name>
        <dbReference type="ChEBI" id="CHEBI:57597"/>
    </ligand>
</feature>
<comment type="similarity">
    <text evidence="1 14 18">Belongs to the NAD-dependent glycerol-3-phosphate dehydrogenase family.</text>
</comment>
<dbReference type="RefSeq" id="WP_129228251.1">
    <property type="nucleotide sequence ID" value="NZ_QYBB01000023.1"/>
</dbReference>
<dbReference type="Proteomes" id="UP000290759">
    <property type="component" value="Unassembled WGS sequence"/>
</dbReference>
<proteinExistence type="inferred from homology"/>
<feature type="binding site" evidence="14">
    <location>
        <position position="14"/>
    </location>
    <ligand>
        <name>NADPH</name>
        <dbReference type="ChEBI" id="CHEBI:57783"/>
    </ligand>
</feature>
<evidence type="ECO:0000256" key="17">
    <source>
        <dbReference type="PIRSR" id="PIRSR000114-3"/>
    </source>
</evidence>
<dbReference type="AlphaFoldDB" id="A0A4Q2U6R1"/>
<dbReference type="EMBL" id="QYBB01000023">
    <property type="protein sequence ID" value="RYC30555.1"/>
    <property type="molecule type" value="Genomic_DNA"/>
</dbReference>
<evidence type="ECO:0000256" key="10">
    <source>
        <dbReference type="ARBA" id="ARBA00052716"/>
    </source>
</evidence>
<dbReference type="NCBIfam" id="NF000942">
    <property type="entry name" value="PRK00094.1-4"/>
    <property type="match status" value="1"/>
</dbReference>
<keyword evidence="22" id="KW-1185">Reference proteome</keyword>
<keyword evidence="4 14" id="KW-0521">NADP</keyword>
<dbReference type="PANTHER" id="PTHR11728">
    <property type="entry name" value="GLYCEROL-3-PHOSPHATE DEHYDROGENASE"/>
    <property type="match status" value="1"/>
</dbReference>
<feature type="binding site" evidence="14">
    <location>
        <position position="253"/>
    </location>
    <ligand>
        <name>sn-glycerol 3-phosphate</name>
        <dbReference type="ChEBI" id="CHEBI:57597"/>
    </ligand>
</feature>
<keyword evidence="9 14" id="KW-1208">Phospholipid metabolism</keyword>
<feature type="binding site" evidence="17">
    <location>
        <begin position="10"/>
        <end position="15"/>
    </location>
    <ligand>
        <name>NAD(+)</name>
        <dbReference type="ChEBI" id="CHEBI:57540"/>
    </ligand>
</feature>
<feature type="binding site" evidence="16">
    <location>
        <position position="106"/>
    </location>
    <ligand>
        <name>substrate</name>
    </ligand>
</feature>
<dbReference type="Gene3D" id="1.10.1040.10">
    <property type="entry name" value="N-(1-d-carboxylethyl)-l-norvaline Dehydrogenase, domain 2"/>
    <property type="match status" value="1"/>
</dbReference>
<dbReference type="Pfam" id="PF07479">
    <property type="entry name" value="NAD_Gly3P_dh_C"/>
    <property type="match status" value="1"/>
</dbReference>
<dbReference type="Gene3D" id="3.40.50.720">
    <property type="entry name" value="NAD(P)-binding Rossmann-like Domain"/>
    <property type="match status" value="1"/>
</dbReference>
<organism evidence="21 22">
    <name type="scientific">Lichenibacterium minor</name>
    <dbReference type="NCBI Taxonomy" id="2316528"/>
    <lineage>
        <taxon>Bacteria</taxon>
        <taxon>Pseudomonadati</taxon>
        <taxon>Pseudomonadota</taxon>
        <taxon>Alphaproteobacteria</taxon>
        <taxon>Hyphomicrobiales</taxon>
        <taxon>Lichenihabitantaceae</taxon>
        <taxon>Lichenibacterium</taxon>
    </lineage>
</organism>
<evidence type="ECO:0000256" key="14">
    <source>
        <dbReference type="HAMAP-Rule" id="MF_00394"/>
    </source>
</evidence>
<feature type="binding site" evidence="14">
    <location>
        <position position="134"/>
    </location>
    <ligand>
        <name>sn-glycerol 3-phosphate</name>
        <dbReference type="ChEBI" id="CHEBI:57597"/>
    </ligand>
</feature>
<dbReference type="GO" id="GO:0046168">
    <property type="term" value="P:glycerol-3-phosphate catabolic process"/>
    <property type="evidence" value="ECO:0007669"/>
    <property type="project" value="InterPro"/>
</dbReference>
<dbReference type="UniPathway" id="UPA00940"/>
<evidence type="ECO:0000256" key="8">
    <source>
        <dbReference type="ARBA" id="ARBA00023209"/>
    </source>
</evidence>
<feature type="binding site" evidence="17">
    <location>
        <position position="138"/>
    </location>
    <ligand>
        <name>NAD(+)</name>
        <dbReference type="ChEBI" id="CHEBI:57540"/>
    </ligand>
</feature>
<feature type="binding site" evidence="14">
    <location>
        <position position="277"/>
    </location>
    <ligand>
        <name>NADPH</name>
        <dbReference type="ChEBI" id="CHEBI:57783"/>
    </ligand>
</feature>
<evidence type="ECO:0000256" key="4">
    <source>
        <dbReference type="ARBA" id="ARBA00022857"/>
    </source>
</evidence>
<evidence type="ECO:0000313" key="22">
    <source>
        <dbReference type="Proteomes" id="UP000290759"/>
    </source>
</evidence>
<evidence type="ECO:0000256" key="12">
    <source>
        <dbReference type="ARBA" id="ARBA00069372"/>
    </source>
</evidence>
<evidence type="ECO:0000256" key="2">
    <source>
        <dbReference type="ARBA" id="ARBA00022516"/>
    </source>
</evidence>
<keyword evidence="2 14" id="KW-0444">Lipid biosynthesis</keyword>
<dbReference type="PRINTS" id="PR00077">
    <property type="entry name" value="GPDHDRGNASE"/>
</dbReference>
<evidence type="ECO:0000256" key="3">
    <source>
        <dbReference type="ARBA" id="ARBA00022741"/>
    </source>
</evidence>
<feature type="binding site" evidence="14">
    <location>
        <position position="253"/>
    </location>
    <ligand>
        <name>NADPH</name>
        <dbReference type="ChEBI" id="CHEBI:57783"/>
    </ligand>
</feature>
<dbReference type="InterPro" id="IPR013328">
    <property type="entry name" value="6PGD_dom2"/>
</dbReference>
<dbReference type="InterPro" id="IPR006109">
    <property type="entry name" value="G3P_DH_NAD-dep_C"/>
</dbReference>
<dbReference type="HAMAP" id="MF_00394">
    <property type="entry name" value="NAD_Glyc3P_dehydrog"/>
    <property type="match status" value="1"/>
</dbReference>
<evidence type="ECO:0000313" key="21">
    <source>
        <dbReference type="EMBL" id="RYC30555.1"/>
    </source>
</evidence>
<dbReference type="OrthoDB" id="9812273at2"/>
<keyword evidence="5 14" id="KW-0560">Oxidoreductase</keyword>
<dbReference type="FunFam" id="1.10.1040.10:FF:000001">
    <property type="entry name" value="Glycerol-3-phosphate dehydrogenase [NAD(P)+]"/>
    <property type="match status" value="1"/>
</dbReference>
<dbReference type="GO" id="GO:0141153">
    <property type="term" value="F:glycerol-3-phosphate dehydrogenase (NADP+) activity"/>
    <property type="evidence" value="ECO:0007669"/>
    <property type="project" value="RHEA"/>
</dbReference>
<feature type="binding site" evidence="14">
    <location>
        <position position="106"/>
    </location>
    <ligand>
        <name>sn-glycerol 3-phosphate</name>
        <dbReference type="ChEBI" id="CHEBI:57597"/>
    </ligand>
</feature>
<dbReference type="SUPFAM" id="SSF48179">
    <property type="entry name" value="6-phosphogluconate dehydrogenase C-terminal domain-like"/>
    <property type="match status" value="1"/>
</dbReference>
<comment type="catalytic activity">
    <reaction evidence="14">
        <text>sn-glycerol 3-phosphate + NAD(+) = dihydroxyacetone phosphate + NADH + H(+)</text>
        <dbReference type="Rhea" id="RHEA:11092"/>
        <dbReference type="ChEBI" id="CHEBI:15378"/>
        <dbReference type="ChEBI" id="CHEBI:57540"/>
        <dbReference type="ChEBI" id="CHEBI:57597"/>
        <dbReference type="ChEBI" id="CHEBI:57642"/>
        <dbReference type="ChEBI" id="CHEBI:57945"/>
        <dbReference type="EC" id="1.1.1.94"/>
    </reaction>
</comment>
<reference evidence="21 22" key="1">
    <citation type="submission" date="2018-12" db="EMBL/GenBank/DDBJ databases">
        <authorList>
            <person name="Grouzdev D.S."/>
            <person name="Krutkina M.S."/>
        </authorList>
    </citation>
    <scope>NUCLEOTIDE SEQUENCE [LARGE SCALE GENOMIC DNA]</scope>
    <source>
        <strain evidence="21 22">RmlP026</strain>
    </source>
</reference>
<dbReference type="GO" id="GO:0046167">
    <property type="term" value="P:glycerol-3-phosphate biosynthetic process"/>
    <property type="evidence" value="ECO:0007669"/>
    <property type="project" value="UniProtKB-UniRule"/>
</dbReference>
<dbReference type="PIRSF" id="PIRSF000114">
    <property type="entry name" value="Glycerol-3-P_dh"/>
    <property type="match status" value="1"/>
</dbReference>
<evidence type="ECO:0000256" key="18">
    <source>
        <dbReference type="RuleBase" id="RU000437"/>
    </source>
</evidence>
<dbReference type="FunFam" id="3.40.50.720:FF:000019">
    <property type="entry name" value="Glycerol-3-phosphate dehydrogenase [NAD(P)+]"/>
    <property type="match status" value="1"/>
</dbReference>
<keyword evidence="7 14" id="KW-0443">Lipid metabolism</keyword>